<dbReference type="OrthoDB" id="9778777at2"/>
<name>Q2W476_PARM1</name>
<evidence type="ECO:0000259" key="1">
    <source>
        <dbReference type="Pfam" id="PF00174"/>
    </source>
</evidence>
<dbReference type="CDD" id="cd02109">
    <property type="entry name" value="arch_bact_SO_family_Moco"/>
    <property type="match status" value="1"/>
</dbReference>
<evidence type="ECO:0000313" key="2">
    <source>
        <dbReference type="EMBL" id="BAE51349.1"/>
    </source>
</evidence>
<dbReference type="SUPFAM" id="SSF56524">
    <property type="entry name" value="Oxidoreductase molybdopterin-binding domain"/>
    <property type="match status" value="1"/>
</dbReference>
<accession>Q2W476</accession>
<dbReference type="HOGENOM" id="CLU_094953_0_0_5"/>
<dbReference type="KEGG" id="mag:amb2545"/>
<dbReference type="EMBL" id="AP007255">
    <property type="protein sequence ID" value="BAE51349.1"/>
    <property type="molecule type" value="Genomic_DNA"/>
</dbReference>
<gene>
    <name evidence="2" type="ordered locus">amb2545</name>
</gene>
<dbReference type="Gene3D" id="3.90.420.10">
    <property type="entry name" value="Oxidoreductase, molybdopterin-binding domain"/>
    <property type="match status" value="1"/>
</dbReference>
<dbReference type="AlphaFoldDB" id="Q2W476"/>
<dbReference type="Pfam" id="PF00174">
    <property type="entry name" value="Oxidored_molyb"/>
    <property type="match status" value="1"/>
</dbReference>
<dbReference type="GO" id="GO:0016491">
    <property type="term" value="F:oxidoreductase activity"/>
    <property type="evidence" value="ECO:0007669"/>
    <property type="project" value="InterPro"/>
</dbReference>
<sequence>MTDKDKLIAAKEKWAREGRGLTGEKAAPAARRLPPGQRETFDFPVLDLGDQPNLSPRDWALSVGGMVESPIRWDWQTFMAQPQTEIVTDIHCVTTWSRYDNAWAGVSARHLLKTVRPRKEARFLLLRSFDGYTTNIPLSRFDDQDVLLAHSWQGQPLSREHGGPVRAVIPKLYFWKSAKWLRHITFSDRDTPGYWELRGYHGEGDPWKEERYS</sequence>
<reference evidence="2 3" key="1">
    <citation type="journal article" date="2005" name="DNA Res.">
        <title>Complete genome sequence of the facultative anaerobic magnetotactic bacterium Magnetospirillum sp. strain AMB-1.</title>
        <authorList>
            <person name="Matsunaga T."/>
            <person name="Okamura Y."/>
            <person name="Fukuda Y."/>
            <person name="Wahyudi A.T."/>
            <person name="Murase Y."/>
            <person name="Takeyama H."/>
        </authorList>
    </citation>
    <scope>NUCLEOTIDE SEQUENCE [LARGE SCALE GENOMIC DNA]</scope>
    <source>
        <strain evidence="3">ATCC 700264 / AMB-1</strain>
    </source>
</reference>
<keyword evidence="3" id="KW-1185">Reference proteome</keyword>
<dbReference type="PRINTS" id="PR00407">
    <property type="entry name" value="EUMOPTERIN"/>
</dbReference>
<dbReference type="Proteomes" id="UP000007058">
    <property type="component" value="Chromosome"/>
</dbReference>
<dbReference type="STRING" id="342108.amb2545"/>
<dbReference type="RefSeq" id="WP_011384926.1">
    <property type="nucleotide sequence ID" value="NC_007626.1"/>
</dbReference>
<dbReference type="PANTHER" id="PTHR43032">
    <property type="entry name" value="PROTEIN-METHIONINE-SULFOXIDE REDUCTASE"/>
    <property type="match status" value="1"/>
</dbReference>
<protein>
    <submittedName>
        <fullName evidence="2">Sulfite oxidase and related enzyme</fullName>
    </submittedName>
</protein>
<dbReference type="InterPro" id="IPR036374">
    <property type="entry name" value="OxRdtase_Mopterin-bd_sf"/>
</dbReference>
<proteinExistence type="predicted"/>
<feature type="domain" description="Oxidoreductase molybdopterin-binding" evidence="1">
    <location>
        <begin position="50"/>
        <end position="195"/>
    </location>
</feature>
<dbReference type="PANTHER" id="PTHR43032:SF4">
    <property type="entry name" value="OXIDOREDUCTASE MOLYBDOPTERIN-BINDING DOMAIN-CONTAINING PROTEIN"/>
    <property type="match status" value="1"/>
</dbReference>
<dbReference type="InterPro" id="IPR008335">
    <property type="entry name" value="Mopterin_OxRdtase_euk"/>
</dbReference>
<evidence type="ECO:0000313" key="3">
    <source>
        <dbReference type="Proteomes" id="UP000007058"/>
    </source>
</evidence>
<dbReference type="InterPro" id="IPR000572">
    <property type="entry name" value="OxRdtase_Mopterin-bd_dom"/>
</dbReference>
<organism evidence="2 3">
    <name type="scientific">Paramagnetospirillum magneticum (strain ATCC 700264 / AMB-1)</name>
    <name type="common">Magnetospirillum magneticum</name>
    <dbReference type="NCBI Taxonomy" id="342108"/>
    <lineage>
        <taxon>Bacteria</taxon>
        <taxon>Pseudomonadati</taxon>
        <taxon>Pseudomonadota</taxon>
        <taxon>Alphaproteobacteria</taxon>
        <taxon>Rhodospirillales</taxon>
        <taxon>Magnetospirillaceae</taxon>
        <taxon>Paramagnetospirillum</taxon>
    </lineage>
</organism>